<proteinExistence type="predicted"/>
<name>A0ACD5W331_AVESA</name>
<keyword evidence="2" id="KW-1185">Reference proteome</keyword>
<dbReference type="Proteomes" id="UP001732700">
    <property type="component" value="Chromosome 3D"/>
</dbReference>
<evidence type="ECO:0000313" key="1">
    <source>
        <dbReference type="EnsemblPlants" id="AVESA.00010b.r2.3DG0567660.1.CDS.1"/>
    </source>
</evidence>
<organism evidence="1 2">
    <name type="scientific">Avena sativa</name>
    <name type="common">Oat</name>
    <dbReference type="NCBI Taxonomy" id="4498"/>
    <lineage>
        <taxon>Eukaryota</taxon>
        <taxon>Viridiplantae</taxon>
        <taxon>Streptophyta</taxon>
        <taxon>Embryophyta</taxon>
        <taxon>Tracheophyta</taxon>
        <taxon>Spermatophyta</taxon>
        <taxon>Magnoliopsida</taxon>
        <taxon>Liliopsida</taxon>
        <taxon>Poales</taxon>
        <taxon>Poaceae</taxon>
        <taxon>BOP clade</taxon>
        <taxon>Pooideae</taxon>
        <taxon>Poodae</taxon>
        <taxon>Poeae</taxon>
        <taxon>Poeae Chloroplast Group 1 (Aveneae type)</taxon>
        <taxon>Aveninae</taxon>
        <taxon>Avena</taxon>
    </lineage>
</organism>
<accession>A0ACD5W331</accession>
<reference evidence="1" key="1">
    <citation type="submission" date="2021-05" db="EMBL/GenBank/DDBJ databases">
        <authorList>
            <person name="Scholz U."/>
            <person name="Mascher M."/>
            <person name="Fiebig A."/>
        </authorList>
    </citation>
    <scope>NUCLEOTIDE SEQUENCE [LARGE SCALE GENOMIC DNA]</scope>
</reference>
<protein>
    <submittedName>
        <fullName evidence="1">Uncharacterized protein</fullName>
    </submittedName>
</protein>
<reference evidence="1" key="2">
    <citation type="submission" date="2025-09" db="UniProtKB">
        <authorList>
            <consortium name="EnsemblPlants"/>
        </authorList>
    </citation>
    <scope>IDENTIFICATION</scope>
</reference>
<evidence type="ECO:0000313" key="2">
    <source>
        <dbReference type="Proteomes" id="UP001732700"/>
    </source>
</evidence>
<sequence>METSISLAEQVKFFADTKLQMTQYARGKDSGAALDELLAESLFLISAGGNDFFLHIANPDSSDSIFQENLLSNFTKHVQTLYDLGARRFGIVGVPPVGCVPAVRVRVPFGLCLPHANKIVREFNSMVGEMMANFSTDPEQPGSGMTYSVGSSYNVLMNFTRDPTANGFTVVRRACCGDGLLGAENPCKHNSTVCRNRATHLYWDFAHSTQATAEKGAAIIFNAPVEENFTAPINFQQLVSPRQHGSGGFSSA</sequence>
<dbReference type="EnsemblPlants" id="AVESA.00010b.r2.3DG0567660.1">
    <property type="protein sequence ID" value="AVESA.00010b.r2.3DG0567660.1.CDS.1"/>
    <property type="gene ID" value="AVESA.00010b.r2.3DG0567660"/>
</dbReference>